<reference evidence="3 4" key="1">
    <citation type="submission" date="2019-04" db="EMBL/GenBank/DDBJ databases">
        <title>Friends and foes A comparative genomics studyof 23 Aspergillus species from section Flavi.</title>
        <authorList>
            <consortium name="DOE Joint Genome Institute"/>
            <person name="Kjaerbolling I."/>
            <person name="Vesth T."/>
            <person name="Frisvad J.C."/>
            <person name="Nybo J.L."/>
            <person name="Theobald S."/>
            <person name="Kildgaard S."/>
            <person name="Isbrandt T."/>
            <person name="Kuo A."/>
            <person name="Sato A."/>
            <person name="Lyhne E.K."/>
            <person name="Kogle M.E."/>
            <person name="Wiebenga A."/>
            <person name="Kun R.S."/>
            <person name="Lubbers R.J."/>
            <person name="Makela M.R."/>
            <person name="Barry K."/>
            <person name="Chovatia M."/>
            <person name="Clum A."/>
            <person name="Daum C."/>
            <person name="Haridas S."/>
            <person name="He G."/>
            <person name="LaButti K."/>
            <person name="Lipzen A."/>
            <person name="Mondo S."/>
            <person name="Riley R."/>
            <person name="Salamov A."/>
            <person name="Simmons B.A."/>
            <person name="Magnuson J.K."/>
            <person name="Henrissat B."/>
            <person name="Mortensen U.H."/>
            <person name="Larsen T.O."/>
            <person name="Devries R.P."/>
            <person name="Grigoriev I.V."/>
            <person name="Machida M."/>
            <person name="Baker S.E."/>
            <person name="Andersen M.R."/>
        </authorList>
    </citation>
    <scope>NUCLEOTIDE SEQUENCE [LARGE SCALE GENOMIC DNA]</scope>
    <source>
        <strain evidence="3 4">IBT 29228</strain>
    </source>
</reference>
<organism evidence="3 4">
    <name type="scientific">Aspergillus bertholletiae</name>
    <dbReference type="NCBI Taxonomy" id="1226010"/>
    <lineage>
        <taxon>Eukaryota</taxon>
        <taxon>Fungi</taxon>
        <taxon>Dikarya</taxon>
        <taxon>Ascomycota</taxon>
        <taxon>Pezizomycotina</taxon>
        <taxon>Eurotiomycetes</taxon>
        <taxon>Eurotiomycetidae</taxon>
        <taxon>Eurotiales</taxon>
        <taxon>Aspergillaceae</taxon>
        <taxon>Aspergillus</taxon>
        <taxon>Aspergillus subgen. Circumdati</taxon>
    </lineage>
</organism>
<dbReference type="EMBL" id="ML736157">
    <property type="protein sequence ID" value="KAE8383130.1"/>
    <property type="molecule type" value="Genomic_DNA"/>
</dbReference>
<evidence type="ECO:0000313" key="3">
    <source>
        <dbReference type="EMBL" id="KAE8383130.1"/>
    </source>
</evidence>
<dbReference type="Gene3D" id="2.30.60.10">
    <property type="entry name" value="Cyanovirin-N"/>
    <property type="match status" value="1"/>
</dbReference>
<dbReference type="PANTHER" id="PTHR37049:SF5">
    <property type="entry name" value="TAIL SPECIFIC PROTEASE DOMAIN-CONTAINING PROTEIN"/>
    <property type="match status" value="1"/>
</dbReference>
<evidence type="ECO:0000313" key="4">
    <source>
        <dbReference type="Proteomes" id="UP000326198"/>
    </source>
</evidence>
<sequence length="313" mass="35156">MTVWRAFHSTRKLPAQLVRYVNDTIQFHSTLAYLANPPSSYQQPAVDLVDELSQLQHDIDHGVFHNEYAFETALRHLIHAARDDHLTFVGGAFSRFTYIAPYGIVSISLDGIELPKVYILDDLFANETGYLPWQPSAIATINGQDVVEYLAQFAALNSIGKLEPHADWNMLMRSAALDLQGKREVNLRLILEQLPELMLSANCARDSADKVKSELPLDRCLGYSHWQGIYKKANESALRITAPIAQADILMTYFYSVTVKQEGSRSLLIIVYACTDERTTGSNVTRSFISLDETIENRDGYLSCHSVKGEPAQ</sequence>
<protein>
    <submittedName>
        <fullName evidence="3">Uncharacterized protein</fullName>
    </submittedName>
</protein>
<dbReference type="InterPro" id="IPR056186">
    <property type="entry name" value="PDZ_CPAF-rel"/>
</dbReference>
<proteinExistence type="predicted"/>
<gene>
    <name evidence="3" type="ORF">BDV26DRAFT_287916</name>
</gene>
<feature type="domain" description="CPAF-like PDZ" evidence="2">
    <location>
        <begin position="100"/>
        <end position="183"/>
    </location>
</feature>
<dbReference type="PANTHER" id="PTHR37049">
    <property type="entry name" value="PEPTIDASE S41 FAMILY PROTEIN"/>
    <property type="match status" value="1"/>
</dbReference>
<evidence type="ECO:0000259" key="1">
    <source>
        <dbReference type="Pfam" id="PF08881"/>
    </source>
</evidence>
<dbReference type="Pfam" id="PF23658">
    <property type="entry name" value="PDZ_CPAF_rel"/>
    <property type="match status" value="1"/>
</dbReference>
<feature type="domain" description="Cyanovirin-N" evidence="1">
    <location>
        <begin position="196"/>
        <end position="302"/>
    </location>
</feature>
<dbReference type="Pfam" id="PF08881">
    <property type="entry name" value="CVNH"/>
    <property type="match status" value="1"/>
</dbReference>
<evidence type="ECO:0000259" key="2">
    <source>
        <dbReference type="Pfam" id="PF23658"/>
    </source>
</evidence>
<name>A0A5N7BMX6_9EURO</name>
<dbReference type="InterPro" id="IPR036673">
    <property type="entry name" value="Cyanovirin-N_sf"/>
</dbReference>
<dbReference type="SUPFAM" id="SSF51322">
    <property type="entry name" value="Cyanovirin-N"/>
    <property type="match status" value="1"/>
</dbReference>
<dbReference type="OrthoDB" id="27214at2759"/>
<dbReference type="InterPro" id="IPR052766">
    <property type="entry name" value="S41A_metabolite_peptidase"/>
</dbReference>
<accession>A0A5N7BMX6</accession>
<dbReference type="InterPro" id="IPR011058">
    <property type="entry name" value="Cyanovirin-N"/>
</dbReference>
<keyword evidence="4" id="KW-1185">Reference proteome</keyword>
<dbReference type="Proteomes" id="UP000326198">
    <property type="component" value="Unassembled WGS sequence"/>
</dbReference>
<dbReference type="AlphaFoldDB" id="A0A5N7BMX6"/>